<accession>A0AAD6RNV6</accession>
<comment type="caution">
    <text evidence="3">The sequence shown here is derived from an EMBL/GenBank/DDBJ whole genome shotgun (WGS) entry which is preliminary data.</text>
</comment>
<name>A0AAD6RNV6_9ROSI</name>
<keyword evidence="1" id="KW-0472">Membrane</keyword>
<feature type="transmembrane region" description="Helical" evidence="1">
    <location>
        <begin position="64"/>
        <end position="84"/>
    </location>
</feature>
<organism evidence="3 4">
    <name type="scientific">Populus alba x Populus x berolinensis</name>
    <dbReference type="NCBI Taxonomy" id="444605"/>
    <lineage>
        <taxon>Eukaryota</taxon>
        <taxon>Viridiplantae</taxon>
        <taxon>Streptophyta</taxon>
        <taxon>Embryophyta</taxon>
        <taxon>Tracheophyta</taxon>
        <taxon>Spermatophyta</taxon>
        <taxon>Magnoliopsida</taxon>
        <taxon>eudicotyledons</taxon>
        <taxon>Gunneridae</taxon>
        <taxon>Pentapetalae</taxon>
        <taxon>rosids</taxon>
        <taxon>fabids</taxon>
        <taxon>Malpighiales</taxon>
        <taxon>Salicaceae</taxon>
        <taxon>Saliceae</taxon>
        <taxon>Populus</taxon>
    </lineage>
</organism>
<gene>
    <name evidence="3" type="ORF">NC653_002435</name>
</gene>
<keyword evidence="2" id="KW-0732">Signal</keyword>
<evidence type="ECO:0000313" key="4">
    <source>
        <dbReference type="Proteomes" id="UP001164929"/>
    </source>
</evidence>
<evidence type="ECO:0000256" key="1">
    <source>
        <dbReference type="SAM" id="Phobius"/>
    </source>
</evidence>
<feature type="transmembrane region" description="Helical" evidence="1">
    <location>
        <begin position="32"/>
        <end position="52"/>
    </location>
</feature>
<dbReference type="Proteomes" id="UP001164929">
    <property type="component" value="Chromosome 1"/>
</dbReference>
<keyword evidence="1" id="KW-1133">Transmembrane helix</keyword>
<dbReference type="EMBL" id="JAQIZT010000001">
    <property type="protein sequence ID" value="KAJ7012375.1"/>
    <property type="molecule type" value="Genomic_DNA"/>
</dbReference>
<dbReference type="AlphaFoldDB" id="A0AAD6RNV6"/>
<keyword evidence="1" id="KW-0812">Transmembrane</keyword>
<feature type="chain" id="PRO_5042145810" evidence="2">
    <location>
        <begin position="23"/>
        <end position="101"/>
    </location>
</feature>
<evidence type="ECO:0000256" key="2">
    <source>
        <dbReference type="SAM" id="SignalP"/>
    </source>
</evidence>
<proteinExistence type="predicted"/>
<reference evidence="3 4" key="1">
    <citation type="journal article" date="2023" name="Mol. Ecol. Resour.">
        <title>Chromosome-level genome assembly of a triploid poplar Populus alba 'Berolinensis'.</title>
        <authorList>
            <person name="Chen S."/>
            <person name="Yu Y."/>
            <person name="Wang X."/>
            <person name="Wang S."/>
            <person name="Zhang T."/>
            <person name="Zhou Y."/>
            <person name="He R."/>
            <person name="Meng N."/>
            <person name="Wang Y."/>
            <person name="Liu W."/>
            <person name="Liu Z."/>
            <person name="Liu J."/>
            <person name="Guo Q."/>
            <person name="Huang H."/>
            <person name="Sederoff R.R."/>
            <person name="Wang G."/>
            <person name="Qu G."/>
            <person name="Chen S."/>
        </authorList>
    </citation>
    <scope>NUCLEOTIDE SEQUENCE [LARGE SCALE GENOMIC DNA]</scope>
    <source>
        <strain evidence="3">SC-2020</strain>
    </source>
</reference>
<evidence type="ECO:0000313" key="3">
    <source>
        <dbReference type="EMBL" id="KAJ7012375.1"/>
    </source>
</evidence>
<keyword evidence="4" id="KW-1185">Reference proteome</keyword>
<protein>
    <submittedName>
        <fullName evidence="3">Uncharacterized protein</fullName>
    </submittedName>
</protein>
<sequence>MQRVLLVCFCCVAIFAIEELYGARSGGTIVTIAEVLAVLSEDILLLLGLWLDCWNCMASSQLGMLLYAAAVSYSCWNGLGLMRFTMGEGWFVLLVTPMTSF</sequence>
<feature type="signal peptide" evidence="2">
    <location>
        <begin position="1"/>
        <end position="22"/>
    </location>
</feature>